<evidence type="ECO:0000256" key="4">
    <source>
        <dbReference type="ARBA" id="ARBA00022519"/>
    </source>
</evidence>
<evidence type="ECO:0000256" key="2">
    <source>
        <dbReference type="ARBA" id="ARBA00022448"/>
    </source>
</evidence>
<keyword evidence="3" id="KW-1003">Cell membrane</keyword>
<evidence type="ECO:0000256" key="5">
    <source>
        <dbReference type="ARBA" id="ARBA00022692"/>
    </source>
</evidence>
<comment type="subcellular location">
    <subcellularLocation>
        <location evidence="1">Cell inner membrane</location>
    </subcellularLocation>
</comment>
<reference evidence="11" key="1">
    <citation type="journal article" date="2019" name="Int. J. Syst. Evol. Microbiol.">
        <title>The Global Catalogue of Microorganisms (GCM) 10K type strain sequencing project: providing services to taxonomists for standard genome sequencing and annotation.</title>
        <authorList>
            <consortium name="The Broad Institute Genomics Platform"/>
            <consortium name="The Broad Institute Genome Sequencing Center for Infectious Disease"/>
            <person name="Wu L."/>
            <person name="Ma J."/>
        </authorList>
    </citation>
    <scope>NUCLEOTIDE SEQUENCE [LARGE SCALE GENOMIC DNA]</scope>
    <source>
        <strain evidence="11">CGMCC 1.13574</strain>
    </source>
</reference>
<organism evidence="10 11">
    <name type="scientific">Coralloluteibacterium thermophilum</name>
    <dbReference type="NCBI Taxonomy" id="2707049"/>
    <lineage>
        <taxon>Bacteria</taxon>
        <taxon>Pseudomonadati</taxon>
        <taxon>Pseudomonadota</taxon>
        <taxon>Gammaproteobacteria</taxon>
        <taxon>Lysobacterales</taxon>
        <taxon>Lysobacteraceae</taxon>
        <taxon>Coralloluteibacterium</taxon>
    </lineage>
</organism>
<gene>
    <name evidence="10" type="ORF">ACFO3Q_00300</name>
</gene>
<name>A0ABV9NE02_9GAMM</name>
<dbReference type="SUPFAM" id="SSF50156">
    <property type="entry name" value="PDZ domain-like"/>
    <property type="match status" value="1"/>
</dbReference>
<evidence type="ECO:0000256" key="8">
    <source>
        <dbReference type="ARBA" id="ARBA00023136"/>
    </source>
</evidence>
<dbReference type="Proteomes" id="UP001595892">
    <property type="component" value="Unassembled WGS sequence"/>
</dbReference>
<sequence length="269" mass="27600">MPSSPAVGRGVAFALAALLLVMLARTLWLLVAGPQVPDPGPPDLPASPDAPAGSLAQWQLFGSREGPAAVVHAPPTALGLQLRGTLAAADPGAGLALVADGESERAYRVGDRLPGDAVLEAVHPDRVLIRRDGRTESLALPRAAVGDASPAAVLPAPIEAAVGPTSLGRPDFATQRAAQAPRIAALLDQANLLPATENGRVVGVRIGSRDRGLLAPLGLEPDDVITSVNGVPLDAPQRLPELPALLQHGGDLRVAVRRDGRTFDLNLAL</sequence>
<protein>
    <submittedName>
        <fullName evidence="10">Type II secretion system protein N</fullName>
    </submittedName>
</protein>
<dbReference type="InterPro" id="IPR036034">
    <property type="entry name" value="PDZ_sf"/>
</dbReference>
<dbReference type="Gene3D" id="2.30.30.830">
    <property type="match status" value="1"/>
</dbReference>
<proteinExistence type="predicted"/>
<accession>A0ABV9NE02</accession>
<dbReference type="EMBL" id="JBHSGG010000001">
    <property type="protein sequence ID" value="MFC4726617.1"/>
    <property type="molecule type" value="Genomic_DNA"/>
</dbReference>
<keyword evidence="2" id="KW-0813">Transport</keyword>
<dbReference type="Pfam" id="PF11356">
    <property type="entry name" value="T2SSC"/>
    <property type="match status" value="1"/>
</dbReference>
<keyword evidence="5" id="KW-0812">Transmembrane</keyword>
<comment type="caution">
    <text evidence="10">The sequence shown here is derived from an EMBL/GenBank/DDBJ whole genome shotgun (WGS) entry which is preliminary data.</text>
</comment>
<keyword evidence="4" id="KW-0997">Cell inner membrane</keyword>
<evidence type="ECO:0000313" key="10">
    <source>
        <dbReference type="EMBL" id="MFC4726617.1"/>
    </source>
</evidence>
<evidence type="ECO:0000256" key="1">
    <source>
        <dbReference type="ARBA" id="ARBA00004533"/>
    </source>
</evidence>
<dbReference type="Gene3D" id="2.30.42.10">
    <property type="match status" value="1"/>
</dbReference>
<keyword evidence="6" id="KW-0653">Protein transport</keyword>
<dbReference type="RefSeq" id="WP_377002512.1">
    <property type="nucleotide sequence ID" value="NZ_JBHSGG010000001.1"/>
</dbReference>
<feature type="domain" description="Type II secretion system protein GspC N-terminal" evidence="9">
    <location>
        <begin position="15"/>
        <end position="140"/>
    </location>
</feature>
<evidence type="ECO:0000256" key="6">
    <source>
        <dbReference type="ARBA" id="ARBA00022927"/>
    </source>
</evidence>
<keyword evidence="11" id="KW-1185">Reference proteome</keyword>
<keyword evidence="7" id="KW-1133">Transmembrane helix</keyword>
<evidence type="ECO:0000256" key="7">
    <source>
        <dbReference type="ARBA" id="ARBA00022989"/>
    </source>
</evidence>
<evidence type="ECO:0000259" key="9">
    <source>
        <dbReference type="Pfam" id="PF11356"/>
    </source>
</evidence>
<evidence type="ECO:0000256" key="3">
    <source>
        <dbReference type="ARBA" id="ARBA00022475"/>
    </source>
</evidence>
<dbReference type="InterPro" id="IPR024961">
    <property type="entry name" value="T2SS_GspC_N"/>
</dbReference>
<evidence type="ECO:0000313" key="11">
    <source>
        <dbReference type="Proteomes" id="UP001595892"/>
    </source>
</evidence>
<keyword evidence="8" id="KW-0472">Membrane</keyword>